<dbReference type="GO" id="GO:0004525">
    <property type="term" value="F:ribonuclease III activity"/>
    <property type="evidence" value="ECO:0007669"/>
    <property type="project" value="InterPro"/>
</dbReference>
<dbReference type="HOGENOM" id="CLU_088025_0_0_1"/>
<reference evidence="2 3" key="1">
    <citation type="journal article" date="2009" name="Nature">
        <title>Evolution of pathogenicity and sexual reproduction in eight Candida genomes.</title>
        <authorList>
            <person name="Butler G."/>
            <person name="Rasmussen M.D."/>
            <person name="Lin M.F."/>
            <person name="Santos M.A."/>
            <person name="Sakthikumar S."/>
            <person name="Munro C.A."/>
            <person name="Rheinbay E."/>
            <person name="Grabherr M."/>
            <person name="Forche A."/>
            <person name="Reedy J.L."/>
            <person name="Agrafioti I."/>
            <person name="Arnaud M.B."/>
            <person name="Bates S."/>
            <person name="Brown A.J."/>
            <person name="Brunke S."/>
            <person name="Costanzo M.C."/>
            <person name="Fitzpatrick D.A."/>
            <person name="de Groot P.W."/>
            <person name="Harris D."/>
            <person name="Hoyer L.L."/>
            <person name="Hube B."/>
            <person name="Klis F.M."/>
            <person name="Kodira C."/>
            <person name="Lennard N."/>
            <person name="Logue M.E."/>
            <person name="Martin R."/>
            <person name="Neiman A.M."/>
            <person name="Nikolaou E."/>
            <person name="Quail M.A."/>
            <person name="Quinn J."/>
            <person name="Santos M.C."/>
            <person name="Schmitzberger F.F."/>
            <person name="Sherlock G."/>
            <person name="Shah P."/>
            <person name="Silverstein K.A."/>
            <person name="Skrzypek M.S."/>
            <person name="Soll D."/>
            <person name="Staggs R."/>
            <person name="Stansfield I."/>
            <person name="Stumpf M.P."/>
            <person name="Sudbery P.E."/>
            <person name="Srikantha T."/>
            <person name="Zeng Q."/>
            <person name="Berman J."/>
            <person name="Berriman M."/>
            <person name="Heitman J."/>
            <person name="Gow N.A."/>
            <person name="Lorenz M.C."/>
            <person name="Birren B.W."/>
            <person name="Kellis M."/>
            <person name="Cuomo C.A."/>
        </authorList>
    </citation>
    <scope>NUCLEOTIDE SEQUENCE [LARGE SCALE GENOMIC DNA]</scope>
    <source>
        <strain evidence="3">ATCC 11503 / BCRC 21390 / CBS 2605 / JCM 1781 / NBRC 1676 / NRRL YB-4239</strain>
    </source>
</reference>
<evidence type="ECO:0000313" key="3">
    <source>
        <dbReference type="Proteomes" id="UP000001996"/>
    </source>
</evidence>
<dbReference type="GO" id="GO:0005762">
    <property type="term" value="C:mitochondrial large ribosomal subunit"/>
    <property type="evidence" value="ECO:0007669"/>
    <property type="project" value="InterPro"/>
</dbReference>
<gene>
    <name evidence="2" type="ORF">LELG_03518</name>
</gene>
<dbReference type="VEuPathDB" id="FungiDB:LELG_03518"/>
<dbReference type="AlphaFoldDB" id="A5E1N1"/>
<dbReference type="EMBL" id="CH981527">
    <property type="protein sequence ID" value="EDK45339.1"/>
    <property type="molecule type" value="Genomic_DNA"/>
</dbReference>
<protein>
    <recommendedName>
        <fullName evidence="1">RNase III domain-containing protein</fullName>
    </recommendedName>
</protein>
<evidence type="ECO:0000259" key="1">
    <source>
        <dbReference type="Pfam" id="PF14622"/>
    </source>
</evidence>
<dbReference type="FunCoup" id="A5E1N1">
    <property type="interactions" value="164"/>
</dbReference>
<dbReference type="STRING" id="379508.A5E1N1"/>
<dbReference type="OrthoDB" id="2281895at2759"/>
<dbReference type="InterPro" id="IPR040030">
    <property type="entry name" value="Ribosomal_mL57"/>
</dbReference>
<dbReference type="OMA" id="LHKGPRV"/>
<proteinExistence type="predicted"/>
<dbReference type="GO" id="GO:0006396">
    <property type="term" value="P:RNA processing"/>
    <property type="evidence" value="ECO:0007669"/>
    <property type="project" value="InterPro"/>
</dbReference>
<name>A5E1N1_LODEL</name>
<keyword evidence="3" id="KW-1185">Reference proteome</keyword>
<dbReference type="GO" id="GO:0003735">
    <property type="term" value="F:structural constituent of ribosome"/>
    <property type="evidence" value="ECO:0007669"/>
    <property type="project" value="InterPro"/>
</dbReference>
<dbReference type="SUPFAM" id="SSF69065">
    <property type="entry name" value="RNase III domain-like"/>
    <property type="match status" value="1"/>
</dbReference>
<dbReference type="eggNOG" id="ENOG502RXWY">
    <property type="taxonomic scope" value="Eukaryota"/>
</dbReference>
<feature type="domain" description="RNase III" evidence="1">
    <location>
        <begin position="107"/>
        <end position="244"/>
    </location>
</feature>
<dbReference type="PANTHER" id="PTHR28160:SF1">
    <property type="entry name" value="LARGE RIBOSOMAL SUBUNIT PROTEIN ML57"/>
    <property type="match status" value="1"/>
</dbReference>
<sequence length="256" mass="28709">MSVRSVVQSNNLLKSRLSQLSSTQTSRRRMPTTISNFNSFNSSNFLNTFNKTFTRSIYLHSGSRIEGLKRDPKEVFKNQKGVQYGANDQTLSLIKSFLGSKYQIPDDVALQIITHKSFGNGMKPYNIKLSVMGSKLLKLYTAKYVIHQQSTTPDKIKIEGKDLTKLGSLYSKELSGRDAAGYFAKVENLNKTMFWVSRDPTASFEASGELKVSGQLVHSLIGAINFYHGKDVAEEFIGEKIMKGLEEITKQLVTNQ</sequence>
<dbReference type="InterPro" id="IPR000999">
    <property type="entry name" value="RNase_III_dom"/>
</dbReference>
<dbReference type="Gene3D" id="1.10.1520.10">
    <property type="entry name" value="Ribonuclease III domain"/>
    <property type="match status" value="1"/>
</dbReference>
<dbReference type="InParanoid" id="A5E1N1"/>
<dbReference type="Proteomes" id="UP000001996">
    <property type="component" value="Unassembled WGS sequence"/>
</dbReference>
<organism evidence="2 3">
    <name type="scientific">Lodderomyces elongisporus (strain ATCC 11503 / CBS 2605 / JCM 1781 / NBRC 1676 / NRRL YB-4239)</name>
    <name type="common">Yeast</name>
    <name type="synonym">Saccharomyces elongisporus</name>
    <dbReference type="NCBI Taxonomy" id="379508"/>
    <lineage>
        <taxon>Eukaryota</taxon>
        <taxon>Fungi</taxon>
        <taxon>Dikarya</taxon>
        <taxon>Ascomycota</taxon>
        <taxon>Saccharomycotina</taxon>
        <taxon>Pichiomycetes</taxon>
        <taxon>Debaryomycetaceae</taxon>
        <taxon>Candida/Lodderomyces clade</taxon>
        <taxon>Lodderomyces</taxon>
    </lineage>
</organism>
<dbReference type="InterPro" id="IPR036389">
    <property type="entry name" value="RNase_III_sf"/>
</dbReference>
<dbReference type="GO" id="GO:0032543">
    <property type="term" value="P:mitochondrial translation"/>
    <property type="evidence" value="ECO:0007669"/>
    <property type="project" value="InterPro"/>
</dbReference>
<dbReference type="KEGG" id="lel:PVL30_003008"/>
<accession>A5E1N1</accession>
<dbReference type="Pfam" id="PF14622">
    <property type="entry name" value="Ribonucleas_3_3"/>
    <property type="match status" value="1"/>
</dbReference>
<dbReference type="GeneID" id="5232744"/>
<evidence type="ECO:0000313" key="2">
    <source>
        <dbReference type="EMBL" id="EDK45339.1"/>
    </source>
</evidence>
<dbReference type="PANTHER" id="PTHR28160">
    <property type="entry name" value="54S RIBOSOMAL PROTEIN L15, MITOCHONDRIAL"/>
    <property type="match status" value="1"/>
</dbReference>